<dbReference type="Proteomes" id="UP000015105">
    <property type="component" value="Chromosome 3D"/>
</dbReference>
<evidence type="ECO:0008006" key="4">
    <source>
        <dbReference type="Google" id="ProtNLM"/>
    </source>
</evidence>
<reference evidence="3" key="2">
    <citation type="journal article" date="2017" name="Nat. Plants">
        <title>The Aegilops tauschii genome reveals multiple impacts of transposons.</title>
        <authorList>
            <person name="Zhao G."/>
            <person name="Zou C."/>
            <person name="Li K."/>
            <person name="Wang K."/>
            <person name="Li T."/>
            <person name="Gao L."/>
            <person name="Zhang X."/>
            <person name="Wang H."/>
            <person name="Yang Z."/>
            <person name="Liu X."/>
            <person name="Jiang W."/>
            <person name="Mao L."/>
            <person name="Kong X."/>
            <person name="Jiao Y."/>
            <person name="Jia J."/>
        </authorList>
    </citation>
    <scope>NUCLEOTIDE SEQUENCE [LARGE SCALE GENOMIC DNA]</scope>
    <source>
        <strain evidence="3">cv. AL8/78</strain>
    </source>
</reference>
<feature type="region of interest" description="Disordered" evidence="1">
    <location>
        <begin position="1982"/>
        <end position="2008"/>
    </location>
</feature>
<evidence type="ECO:0000313" key="2">
    <source>
        <dbReference type="EnsemblPlants" id="AET3Gv20254900.13"/>
    </source>
</evidence>
<evidence type="ECO:0000256" key="1">
    <source>
        <dbReference type="SAM" id="MobiDB-lite"/>
    </source>
</evidence>
<reference evidence="3" key="1">
    <citation type="journal article" date="2014" name="Science">
        <title>Ancient hybridizations among the ancestral genomes of bread wheat.</title>
        <authorList>
            <consortium name="International Wheat Genome Sequencing Consortium,"/>
            <person name="Marcussen T."/>
            <person name="Sandve S.R."/>
            <person name="Heier L."/>
            <person name="Spannagl M."/>
            <person name="Pfeifer M."/>
            <person name="Jakobsen K.S."/>
            <person name="Wulff B.B."/>
            <person name="Steuernagel B."/>
            <person name="Mayer K.F."/>
            <person name="Olsen O.A."/>
        </authorList>
    </citation>
    <scope>NUCLEOTIDE SEQUENCE [LARGE SCALE GENOMIC DNA]</scope>
    <source>
        <strain evidence="3">cv. AL8/78</strain>
    </source>
</reference>
<dbReference type="GO" id="GO:0005737">
    <property type="term" value="C:cytoplasm"/>
    <property type="evidence" value="ECO:0007669"/>
    <property type="project" value="TreeGrafter"/>
</dbReference>
<dbReference type="EnsemblPlants" id="AET3Gv20254900.13">
    <property type="protein sequence ID" value="AET3Gv20254900.13"/>
    <property type="gene ID" value="AET3Gv20254900"/>
</dbReference>
<accession>A0A453E845</accession>
<proteinExistence type="predicted"/>
<reference evidence="2" key="4">
    <citation type="submission" date="2019-03" db="UniProtKB">
        <authorList>
            <consortium name="EnsemblPlants"/>
        </authorList>
    </citation>
    <scope>IDENTIFICATION</scope>
</reference>
<evidence type="ECO:0000313" key="3">
    <source>
        <dbReference type="Proteomes" id="UP000015105"/>
    </source>
</evidence>
<name>A0A453E845_AEGTS</name>
<feature type="region of interest" description="Disordered" evidence="1">
    <location>
        <begin position="2382"/>
        <end position="2423"/>
    </location>
</feature>
<dbReference type="Gramene" id="AET3Gv20254900.13">
    <property type="protein sequence ID" value="AET3Gv20254900.13"/>
    <property type="gene ID" value="AET3Gv20254900"/>
</dbReference>
<dbReference type="PANTHER" id="PTHR13650:SF0">
    <property type="entry name" value="SPATACSIN"/>
    <property type="match status" value="1"/>
</dbReference>
<protein>
    <recommendedName>
        <fullName evidence="4">Spatacsin C-terminal domain-containing protein</fullName>
    </recommendedName>
</protein>
<dbReference type="PANTHER" id="PTHR13650">
    <property type="entry name" value="SPATACSIN"/>
    <property type="match status" value="1"/>
</dbReference>
<sequence>MPISYEMEGGPTVLQLYKWKSLHPCLELSKFREASISPTRRLFGLLSEHGDLVLSTVNVQPSQVESPMALSDSSLPVFECFSSIPRVKSLAWGHCCDASSQLEVPAFSEFLVLSSDDSITVHAFCHSDKSAVTVNCDTEELHGEWKEWFPTKCSLPEDGESGARNRFRSFLTTISASVCNGKYQARFPLKSSLPHSAVVVSFSIYDITLSFLKFWLSSCAMKTRMETDSGSPEDLPSHVPVAEASCSCQWECLKVLPSSSGYLTGLVLTPNESVNCEVHQHNAKNILVAILELNHWGIQWNFVVDLQTAYDDVEPNPQWVDFQLSDIFLASLNAVGFVAIWNAKTGHPISSFSVLDRCRIDLEMPSATVTNVGESTCVGNVVGRMFKRLVLAPHSPLVAAVDEAGVVYVFYADDILNFKANAHEKFDQPSINHYGNNFAAWETAGHEIGSQTFCSHQPIRQGSLNPDKMVYDFSDRDNAGVVRARKRRKYCKCNENQVDSWPSGFSTTSQMKDVVTYPSTMADSAHVRRVVLPPCRSQENVISLSPFGLTRIFRSCNAEGNKHVKIIHTKLLMASCSLDERDIDAGFLDRSLPYQKDFSFAGESAVCSFQGYLYLVSQDNLSVVLPSVSVSSFSSRIDATQFWQPGFSGGSACNALNLLSVNRLRTRLEAWQIEVLDKALLYEGPSLADRLCWENGWDMKISRLRWVQLSLHYTNINDLEQLMVLAVRFATRTIKAYGLLKQKKDMPANSVKLHEMAFLLGVIRSIQGRITAKNQNSVRMQGDDKNSLKIGKEVLQNDSPSPVVVVDGVSPGLSAGLDAPDRQGSASTAFEFVPGSNRLLALTPVESSLTTNDIDTDQRTTQVGRPVTQGNIKDMMNRWEMNKFDLKTIVGEALQSGRLPLAVLQLQLLRQRESCSGDDFDDVFSEVHEIGRSIVYDLLMKGESGLAVATLERLGDDIESDLRQLMQGTVRRSLRLQIAEEMKQRGYLRSNEWKMLETLALIERFYPSSSFWDTYLGRENVIHDAVNIVTLPGEDKPVLALHIRNHPAIECGDVDGAVLGSWVNVNDYADLKEFSQSNLSDGYWVCAAVWSDAWDQRTVDRIILDQPCHISAQSDLPWESQFEYFVAHDDVGEVCKLLDMIPDSVLLEGILSINVDNSRAGYSIVSDVSVPDYKMYICDSEELEPVCMEVPHVKIFRSLSNHESTSWMRMLMQEQLAKKHIFMKEYWQSTTEIIPLLARAGILTNTAKIGPKKEASMPLIASEMPDDERHQACERALHKLVIRFCVQYDSPYLLDLYLDNCNLILGEDSIPLLKEAAGDCKWAQWLLFSRVKGYEYEASFSNARWNLSLKMVNHGNLTAIEIDEILYTVDDMAERIGEMSALATLMYASPPIQKSICTGSVNRNRGLSSQCTLENLGHCLQQFPTLWKTLRSTCFGQDGYGCLNYSPTNAGGDTSLLQMLPCWFPKSIRRLIQLFEQGPFGMQLLSSAPSSEELFTHGVTDYIYNTTGYSETNALSLEASIQKSVEEELYSSLEEKDLRVEHHLHRGRALAAFRHLLGKRASQLKSANARQVISTQSDVQADVQLILAPLSQTERSVLLLVAPLAITNFEDSTLVASCTFLLELCGMCTNMLRLDIAALQRISSYYNSAQQNKQSELSSPRSSGLHVLSHGADIAPALARALAEDYVQSDHLQILEQKQTSRGPKREQPSQPLIAILEHLERASLPLLDEGRTCGFWLLSGIGDASLYRSQQNEASQHWNLVTEFCLAHHLPLSTKYLALLANDNDWVGFLTEAQRAGFPIEVVIGVASKEIKDSRLRTHILTVLKNTLSNRRKSSSNIPSGSRDPSFLSVDGDNPMELFCILAVCEKQKNPGEALLNKAKQMQWSLLALIASCFPDVTLLSCLSFWLEITAARELSLIKVDGISSKVAKNVGSAVEVTNKLPSVSRNVEYRYNRKNPKRRRFLEASPDSFKSGFSLDIASGPNGTATSNPSDIDAQQERRKPTSEETEIPVDIDERLASLSSIVAVLCEQQLFLPLLRSFDLFLPSCSLLPFIRSLQAFCQMRLSEASAHLTSFSARIKDEASQSNSFKEASSITGWVVATAVKAADAVLSTCPSLYEKRCLLQLLAAVDFADGGSSSAYFGRSYWKINLAEPSLCKDGDIYKWNDSMDDASLLAALEKDGRWEDARTWARQLESSGIAWESTFDHVTESQAEAMVAEWKEFLWDIPQERAALWGHCQSLFMRYSLPPLQAGLFFLKHAEALGKEIPARELHEILLLSLQWLTGTITKSSPVYPLHLLREIETRVWLLAVESETHSKADGESSVVSQSPAIGNSTSIIEQTADVITKIDSSMSLPSMKAAERNGMRDNNLSHHQHLQLFEYNSEATTTNNARAKRRGKTNLPLRRGVTDNVESSTNDSDDNSKVFFRSKIGEQARNLLSEEEFAKMEASLSGWEQHVRPADMEKAVLSLLEFGQITAAKQLQQKLSPSYVPEELVLVDVALRVANNGGDGEINLLSFDTEALSILQSLQIASGSNMIDPSQNVISSQAMEKLAVKCGEGRGRALIRRIIAVVQTAKILGLPFSEAFEKQPIELLQLLSLKAQDSFDEAKFLVETHIMPASSIARILADSFLKGLLAAHRGGYLDSQKEEGPAPLLWRSSDFLKWAKLCPSEPEIGHALMRLVMTGHEVPHACELLNSLYCHITSTCHLLVLMVWMFSSHLQPIEWIHMFQRGIFLA</sequence>
<reference evidence="2" key="3">
    <citation type="journal article" date="2017" name="Nature">
        <title>Genome sequence of the progenitor of the wheat D genome Aegilops tauschii.</title>
        <authorList>
            <person name="Luo M.C."/>
            <person name="Gu Y.Q."/>
            <person name="Puiu D."/>
            <person name="Wang H."/>
            <person name="Twardziok S.O."/>
            <person name="Deal K.R."/>
            <person name="Huo N."/>
            <person name="Zhu T."/>
            <person name="Wang L."/>
            <person name="Wang Y."/>
            <person name="McGuire P.E."/>
            <person name="Liu S."/>
            <person name="Long H."/>
            <person name="Ramasamy R.K."/>
            <person name="Rodriguez J.C."/>
            <person name="Van S.L."/>
            <person name="Yuan L."/>
            <person name="Wang Z."/>
            <person name="Xia Z."/>
            <person name="Xiao L."/>
            <person name="Anderson O.D."/>
            <person name="Ouyang S."/>
            <person name="Liang Y."/>
            <person name="Zimin A.V."/>
            <person name="Pertea G."/>
            <person name="Qi P."/>
            <person name="Bennetzen J.L."/>
            <person name="Dai X."/>
            <person name="Dawson M.W."/>
            <person name="Muller H.G."/>
            <person name="Kugler K."/>
            <person name="Rivarola-Duarte L."/>
            <person name="Spannagl M."/>
            <person name="Mayer K.F.X."/>
            <person name="Lu F.H."/>
            <person name="Bevan M.W."/>
            <person name="Leroy P."/>
            <person name="Li P."/>
            <person name="You F.M."/>
            <person name="Sun Q."/>
            <person name="Liu Z."/>
            <person name="Lyons E."/>
            <person name="Wicker T."/>
            <person name="Salzberg S.L."/>
            <person name="Devos K.M."/>
            <person name="Dvorak J."/>
        </authorList>
    </citation>
    <scope>NUCLEOTIDE SEQUENCE [LARGE SCALE GENOMIC DNA]</scope>
    <source>
        <strain evidence="2">cv. AL8/78</strain>
    </source>
</reference>
<keyword evidence="3" id="KW-1185">Reference proteome</keyword>
<feature type="compositionally biased region" description="Polar residues" evidence="1">
    <location>
        <begin position="1983"/>
        <end position="1992"/>
    </location>
</feature>
<organism evidence="2 3">
    <name type="scientific">Aegilops tauschii subsp. strangulata</name>
    <name type="common">Goatgrass</name>
    <dbReference type="NCBI Taxonomy" id="200361"/>
    <lineage>
        <taxon>Eukaryota</taxon>
        <taxon>Viridiplantae</taxon>
        <taxon>Streptophyta</taxon>
        <taxon>Embryophyta</taxon>
        <taxon>Tracheophyta</taxon>
        <taxon>Spermatophyta</taxon>
        <taxon>Magnoliopsida</taxon>
        <taxon>Liliopsida</taxon>
        <taxon>Poales</taxon>
        <taxon>Poaceae</taxon>
        <taxon>BOP clade</taxon>
        <taxon>Pooideae</taxon>
        <taxon>Triticodae</taxon>
        <taxon>Triticeae</taxon>
        <taxon>Triticinae</taxon>
        <taxon>Aegilops</taxon>
    </lineage>
</organism>
<reference evidence="2" key="5">
    <citation type="journal article" date="2021" name="G3 (Bethesda)">
        <title>Aegilops tauschii genome assembly Aet v5.0 features greater sequence contiguity and improved annotation.</title>
        <authorList>
            <person name="Wang L."/>
            <person name="Zhu T."/>
            <person name="Rodriguez J.C."/>
            <person name="Deal K.R."/>
            <person name="Dubcovsky J."/>
            <person name="McGuire P.E."/>
            <person name="Lux T."/>
            <person name="Spannagl M."/>
            <person name="Mayer K.F.X."/>
            <person name="Baldrich P."/>
            <person name="Meyers B.C."/>
            <person name="Huo N."/>
            <person name="Gu Y.Q."/>
            <person name="Zhou H."/>
            <person name="Devos K.M."/>
            <person name="Bennetzen J.L."/>
            <person name="Unver T."/>
            <person name="Budak H."/>
            <person name="Gulick P.J."/>
            <person name="Galiba G."/>
            <person name="Kalapos B."/>
            <person name="Nelson D.R."/>
            <person name="Li P."/>
            <person name="You F.M."/>
            <person name="Luo M.C."/>
            <person name="Dvorak J."/>
        </authorList>
    </citation>
    <scope>NUCLEOTIDE SEQUENCE [LARGE SCALE GENOMIC DNA]</scope>
    <source>
        <strain evidence="2">cv. AL8/78</strain>
    </source>
</reference>
<dbReference type="InterPro" id="IPR028103">
    <property type="entry name" value="Spatacsin"/>
</dbReference>